<dbReference type="Pfam" id="PF16170">
    <property type="entry name" value="DUF4873"/>
    <property type="match status" value="1"/>
</dbReference>
<evidence type="ECO:0000313" key="3">
    <source>
        <dbReference type="Proteomes" id="UP000694257"/>
    </source>
</evidence>
<evidence type="ECO:0000259" key="1">
    <source>
        <dbReference type="Pfam" id="PF16170"/>
    </source>
</evidence>
<gene>
    <name evidence="2" type="ORF">KV110_07435</name>
</gene>
<dbReference type="EMBL" id="CP078145">
    <property type="protein sequence ID" value="QXN92933.1"/>
    <property type="molecule type" value="Genomic_DNA"/>
</dbReference>
<reference evidence="2 3" key="1">
    <citation type="submission" date="2021-07" db="EMBL/GenBank/DDBJ databases">
        <title>Whole Genome Sequence of Nocardia Iowensis.</title>
        <authorList>
            <person name="Lamm A."/>
            <person name="Collins-Fairclough A.M."/>
            <person name="Bunk B."/>
            <person name="Sproer C."/>
        </authorList>
    </citation>
    <scope>NUCLEOTIDE SEQUENCE [LARGE SCALE GENOMIC DNA]</scope>
    <source>
        <strain evidence="2 3">NRRL 5646</strain>
    </source>
</reference>
<accession>A0ABX8RTG6</accession>
<feature type="domain" description="DUF4873" evidence="1">
    <location>
        <begin position="7"/>
        <end position="96"/>
    </location>
</feature>
<evidence type="ECO:0000313" key="2">
    <source>
        <dbReference type="EMBL" id="QXN92933.1"/>
    </source>
</evidence>
<proteinExistence type="predicted"/>
<sequence>MADPAEDHDYQGLAIVTVAGTGILVQLTLRGHFQGIDGIYRWYGRIRPNPALAAAVGEHADVEIRTSFGTARAVIGDIDFWGRYRISGHSTPPFFVPNSLAGTANPLMPLSEP</sequence>
<dbReference type="InterPro" id="IPR032371">
    <property type="entry name" value="DUF4873"/>
</dbReference>
<dbReference type="RefSeq" id="WP_218474572.1">
    <property type="nucleotide sequence ID" value="NZ_BAABJN010000001.1"/>
</dbReference>
<dbReference type="Proteomes" id="UP000694257">
    <property type="component" value="Chromosome"/>
</dbReference>
<protein>
    <submittedName>
        <fullName evidence="2">DUF4873 domain-containing protein</fullName>
    </submittedName>
</protein>
<name>A0ABX8RTG6_NOCIO</name>
<keyword evidence="3" id="KW-1185">Reference proteome</keyword>
<organism evidence="2 3">
    <name type="scientific">Nocardia iowensis</name>
    <dbReference type="NCBI Taxonomy" id="204891"/>
    <lineage>
        <taxon>Bacteria</taxon>
        <taxon>Bacillati</taxon>
        <taxon>Actinomycetota</taxon>
        <taxon>Actinomycetes</taxon>
        <taxon>Mycobacteriales</taxon>
        <taxon>Nocardiaceae</taxon>
        <taxon>Nocardia</taxon>
    </lineage>
</organism>